<gene>
    <name evidence="3" type="ORF">UFOPK2602_01873</name>
    <name evidence="4" type="ORF">UFOPK2806_00084</name>
    <name evidence="5" type="ORF">UFOPK3417_01210</name>
</gene>
<dbReference type="EMBL" id="CAEZXX010000157">
    <property type="protein sequence ID" value="CAB4722970.1"/>
    <property type="molecule type" value="Genomic_DNA"/>
</dbReference>
<evidence type="ECO:0000313" key="5">
    <source>
        <dbReference type="EMBL" id="CAB4879294.1"/>
    </source>
</evidence>
<evidence type="ECO:0000313" key="3">
    <source>
        <dbReference type="EMBL" id="CAB4722970.1"/>
    </source>
</evidence>
<keyword evidence="2" id="KW-0812">Transmembrane</keyword>
<dbReference type="EMBL" id="CAFBLR010000116">
    <property type="protein sequence ID" value="CAB4879294.1"/>
    <property type="molecule type" value="Genomic_DNA"/>
</dbReference>
<reference evidence="5" key="1">
    <citation type="submission" date="2020-05" db="EMBL/GenBank/DDBJ databases">
        <authorList>
            <person name="Chiriac C."/>
            <person name="Salcher M."/>
            <person name="Ghai R."/>
            <person name="Kavagutti S V."/>
        </authorList>
    </citation>
    <scope>NUCLEOTIDE SEQUENCE</scope>
</reference>
<proteinExistence type="predicted"/>
<name>A0A6J7EE68_9ZZZZ</name>
<organism evidence="5">
    <name type="scientific">freshwater metagenome</name>
    <dbReference type="NCBI Taxonomy" id="449393"/>
    <lineage>
        <taxon>unclassified sequences</taxon>
        <taxon>metagenomes</taxon>
        <taxon>ecological metagenomes</taxon>
    </lineage>
</organism>
<sequence>MSDQGRIPGEALGSPGTASNRKAKRRKNLIVGSVVGGLVAVGAVVAILASAGGSRSGTLIGPTTTTVPSAAAKDYTSTCLDAAPVSGLVTTSQYDRIKGAGAVEFNRALLRTNVIPTGPFSFAPGFVVNSVVVDSTSAPYSGTAVVTVGRKLQLNMSMSVTDCKNFTLNVATSASSTTTVAAGLTLDPSTFTGSITVVNGTATWTLTGASKIWTLATGATLTTTPTIANSCPAGLSCPSGNDRAAYLSTNGTLVVTGLPSLNVTGAVRLGDGWALLQTTTSNPTALSFSMGTSSITINSPTLTIWKTATHQSNPNAPSSDLVMPDLSSITNGLNVEFCGTFQIATPITGDQATSGCAEWSPEGIVLAQSKNLNQASTTANSSATVNTNVKGVAWTNLPSTYTGVGGIATVSFSGVPTPTFPSTISMGGVSTLPGVVMAALGKPSEDFLVNVSGTFSATGFTVTGSVPVNFSITNSPPVAVKVTSIYATIRWDNVDGWGNLTIGGQSELTFGTSPNTSTATAGVALQFSRTGVSLTLTALGTKAAGDTTDGLTPATRLARPSQAQYLSTKWMGIDGLNLWSLTGSIGWGSDGLPTMSYTTSTYLNPTGATTQQFIKCSTSTCGDADWMVSTVIVSAGVDNTCFAYTFDGTDPSGGAATLSLNGGVIKTSKFALGASASGCTVGGITLPAGFAGLKFSTTIGSTSLDLTLTYSVTKGFCYAQNIGNLTLLGVTYNQVNLSVSMVPTGSSATCGKNSVGSDITNSGGTKTSFYGQWTVPKVGTMSVDADMGASSTGGIQASLYAKLPTLTSNDADFALSNVAFGGSFLADSSGCGYIDTSATGSLKMKSKVYALNGFELKIGCNGLQKFLFDFTFSHSVGGTTKTTSMYFKYDSATFTMNGSFSYTTDEGSWKIGSDAGKYKLNATLSFTSDWGAATPTGSFSLKFQGTGSGDLTAADYYVDGSGTATLSWGAGSTDYGGSASVKIRITTNGCPSCYMKDIYFSTSV</sequence>
<feature type="region of interest" description="Disordered" evidence="1">
    <location>
        <begin position="1"/>
        <end position="23"/>
    </location>
</feature>
<keyword evidence="2" id="KW-0472">Membrane</keyword>
<dbReference type="AlphaFoldDB" id="A0A6J7EE68"/>
<evidence type="ECO:0000256" key="2">
    <source>
        <dbReference type="SAM" id="Phobius"/>
    </source>
</evidence>
<keyword evidence="2" id="KW-1133">Transmembrane helix</keyword>
<evidence type="ECO:0000256" key="1">
    <source>
        <dbReference type="SAM" id="MobiDB-lite"/>
    </source>
</evidence>
<evidence type="ECO:0000313" key="4">
    <source>
        <dbReference type="EMBL" id="CAB4736660.1"/>
    </source>
</evidence>
<protein>
    <submittedName>
        <fullName evidence="5">Unannotated protein</fullName>
    </submittedName>
</protein>
<feature type="transmembrane region" description="Helical" evidence="2">
    <location>
        <begin position="29"/>
        <end position="49"/>
    </location>
</feature>
<accession>A0A6J7EE68</accession>
<dbReference type="EMBL" id="CAEZYY010000001">
    <property type="protein sequence ID" value="CAB4736660.1"/>
    <property type="molecule type" value="Genomic_DNA"/>
</dbReference>